<dbReference type="Gene3D" id="3.40.50.12370">
    <property type="match status" value="1"/>
</dbReference>
<feature type="domain" description="UspA" evidence="2">
    <location>
        <begin position="2"/>
        <end position="136"/>
    </location>
</feature>
<dbReference type="InterPro" id="IPR006016">
    <property type="entry name" value="UspA"/>
</dbReference>
<dbReference type="PANTHER" id="PTHR46268:SF6">
    <property type="entry name" value="UNIVERSAL STRESS PROTEIN UP12"/>
    <property type="match status" value="1"/>
</dbReference>
<evidence type="ECO:0000259" key="2">
    <source>
        <dbReference type="Pfam" id="PF00582"/>
    </source>
</evidence>
<proteinExistence type="inferred from homology"/>
<dbReference type="Proteomes" id="UP000635885">
    <property type="component" value="Unassembled WGS sequence"/>
</dbReference>
<name>A0ABQ1MCC5_9BACT</name>
<evidence type="ECO:0000313" key="4">
    <source>
        <dbReference type="Proteomes" id="UP000635885"/>
    </source>
</evidence>
<dbReference type="EMBL" id="BMFD01000004">
    <property type="protein sequence ID" value="GGC36659.1"/>
    <property type="molecule type" value="Genomic_DNA"/>
</dbReference>
<comment type="similarity">
    <text evidence="1">Belongs to the universal stress protein A family.</text>
</comment>
<protein>
    <submittedName>
        <fullName evidence="3">Universal stress protein UspA</fullName>
    </submittedName>
</protein>
<dbReference type="PANTHER" id="PTHR46268">
    <property type="entry name" value="STRESS RESPONSE PROTEIN NHAX"/>
    <property type="match status" value="1"/>
</dbReference>
<keyword evidence="4" id="KW-1185">Reference proteome</keyword>
<organism evidence="3 4">
    <name type="scientific">Belliella aquatica</name>
    <dbReference type="NCBI Taxonomy" id="1323734"/>
    <lineage>
        <taxon>Bacteria</taxon>
        <taxon>Pseudomonadati</taxon>
        <taxon>Bacteroidota</taxon>
        <taxon>Cytophagia</taxon>
        <taxon>Cytophagales</taxon>
        <taxon>Cyclobacteriaceae</taxon>
        <taxon>Belliella</taxon>
    </lineage>
</organism>
<dbReference type="InterPro" id="IPR006015">
    <property type="entry name" value="Universal_stress_UspA"/>
</dbReference>
<dbReference type="RefSeq" id="WP_188441213.1">
    <property type="nucleotide sequence ID" value="NZ_BMFD01000004.1"/>
</dbReference>
<evidence type="ECO:0000313" key="3">
    <source>
        <dbReference type="EMBL" id="GGC36659.1"/>
    </source>
</evidence>
<comment type="caution">
    <text evidence="3">The sequence shown here is derived from an EMBL/GenBank/DDBJ whole genome shotgun (WGS) entry which is preliminary data.</text>
</comment>
<dbReference type="PRINTS" id="PR01438">
    <property type="entry name" value="UNVRSLSTRESS"/>
</dbReference>
<dbReference type="SUPFAM" id="SSF52402">
    <property type="entry name" value="Adenine nucleotide alpha hydrolases-like"/>
    <property type="match status" value="2"/>
</dbReference>
<evidence type="ECO:0000256" key="1">
    <source>
        <dbReference type="ARBA" id="ARBA00008791"/>
    </source>
</evidence>
<dbReference type="Pfam" id="PF00582">
    <property type="entry name" value="Usp"/>
    <property type="match status" value="1"/>
</dbReference>
<gene>
    <name evidence="3" type="primary">uspA</name>
    <name evidence="3" type="ORF">GCM10010993_14390</name>
</gene>
<accession>A0ABQ1MCC5</accession>
<reference evidence="4" key="1">
    <citation type="journal article" date="2019" name="Int. J. Syst. Evol. Microbiol.">
        <title>The Global Catalogue of Microorganisms (GCM) 10K type strain sequencing project: providing services to taxonomists for standard genome sequencing and annotation.</title>
        <authorList>
            <consortium name="The Broad Institute Genomics Platform"/>
            <consortium name="The Broad Institute Genome Sequencing Center for Infectious Disease"/>
            <person name="Wu L."/>
            <person name="Ma J."/>
        </authorList>
    </citation>
    <scope>NUCLEOTIDE SEQUENCE [LARGE SCALE GENOMIC DNA]</scope>
    <source>
        <strain evidence="4">CGMCC 1.12479</strain>
    </source>
</reference>
<dbReference type="CDD" id="cd00293">
    <property type="entry name" value="USP-like"/>
    <property type="match status" value="1"/>
</dbReference>
<sequence length="268" mass="30041">MKILVPTDFSDNANNALTFAKHLAKSQGDTQITLLFAFYAVYDFASNAAQIVDSIESDAKKAMKKAVELALDEGLKIDYQIVQGTVSTAVTSKAFREDYDLIIMGTQGASGIQKALFGSNTGHVIKESQVPVIAVPSEAKWENISRMVVGTELDQSENKYYQKLIGITKKMGFHYEFIHVDTERNKETQANFNSLESYLSANSQKIQFTTKIVQANSVLSGIEETLHDKLDAMVVMFYKKKTFFEYLFDESDSVKMSYHTHLPLLVIK</sequence>